<evidence type="ECO:0000313" key="1">
    <source>
        <dbReference type="EMBL" id="QRZ13975.1"/>
    </source>
</evidence>
<dbReference type="Gene3D" id="2.30.30.240">
    <property type="entry name" value="PRC-barrel domain"/>
    <property type="match status" value="1"/>
</dbReference>
<proteinExistence type="predicted"/>
<dbReference type="InterPro" id="IPR011033">
    <property type="entry name" value="PRC_barrel-like_sf"/>
</dbReference>
<dbReference type="EMBL" id="CP070368">
    <property type="protein sequence ID" value="QRZ13975.1"/>
    <property type="molecule type" value="Genomic_DNA"/>
</dbReference>
<keyword evidence="2" id="KW-1185">Reference proteome</keyword>
<dbReference type="RefSeq" id="WP_205294955.1">
    <property type="nucleotide sequence ID" value="NZ_CP070368.1"/>
</dbReference>
<name>A0ABX7JIA2_9RHOB</name>
<protein>
    <submittedName>
        <fullName evidence="1">PRC-barrel domain containing protein</fullName>
    </submittedName>
</protein>
<organism evidence="1 2">
    <name type="scientific">Paracoccus methylovorus</name>
    <dbReference type="NCBI Taxonomy" id="2812658"/>
    <lineage>
        <taxon>Bacteria</taxon>
        <taxon>Pseudomonadati</taxon>
        <taxon>Pseudomonadota</taxon>
        <taxon>Alphaproteobacteria</taxon>
        <taxon>Rhodobacterales</taxon>
        <taxon>Paracoccaceae</taxon>
        <taxon>Paracoccus</taxon>
    </lineage>
</organism>
<dbReference type="Proteomes" id="UP000663629">
    <property type="component" value="Chromosome 1"/>
</dbReference>
<reference evidence="1 2" key="1">
    <citation type="submission" date="2021-02" db="EMBL/GenBank/DDBJ databases">
        <title>Paracoccus methylovroum sp.nov., a new methanol and methylamine utilizing methylotrophic denitrifer.</title>
        <authorList>
            <person name="Timsy T."/>
            <person name="Behrendt U."/>
            <person name="Ulrich A."/>
            <person name="Spanner T."/>
            <person name="Foesel B.U."/>
            <person name="Horn M.A."/>
            <person name="Kolb S."/>
        </authorList>
    </citation>
    <scope>NUCLEOTIDE SEQUENCE [LARGE SCALE GENOMIC DNA]</scope>
    <source>
        <strain evidence="1 2">H4-D09</strain>
    </source>
</reference>
<sequence>MKTPGAFTKEGFSVHFTGATIYGPDDENIGTAQHVHGYGADAQAVIDVGGFLGIGTKSIAVPVRDLDFMRDEAGDVHAVTRWTEDQLKDLPEHEH</sequence>
<gene>
    <name evidence="1" type="ORF">JWJ88_04755</name>
</gene>
<dbReference type="SUPFAM" id="SSF50346">
    <property type="entry name" value="PRC-barrel domain"/>
    <property type="match status" value="1"/>
</dbReference>
<evidence type="ECO:0000313" key="2">
    <source>
        <dbReference type="Proteomes" id="UP000663629"/>
    </source>
</evidence>
<accession>A0ABX7JIA2</accession>